<evidence type="ECO:0000259" key="2">
    <source>
        <dbReference type="PROSITE" id="PS52048"/>
    </source>
</evidence>
<dbReference type="AlphaFoldDB" id="B0D5I3"/>
<dbReference type="HOGENOM" id="CLU_3069076_0_0_1"/>
<proteinExistence type="inferred from homology"/>
<comment type="similarity">
    <text evidence="1">Belongs to the peptidase C12 family.</text>
</comment>
<dbReference type="EMBL" id="DS547098">
    <property type="protein sequence ID" value="EDR09775.1"/>
    <property type="molecule type" value="Genomic_DNA"/>
</dbReference>
<dbReference type="GO" id="GO:0004843">
    <property type="term" value="F:cysteine-type deubiquitinase activity"/>
    <property type="evidence" value="ECO:0007669"/>
    <property type="project" value="InterPro"/>
</dbReference>
<organism evidence="4">
    <name type="scientific">Laccaria bicolor (strain S238N-H82 / ATCC MYA-4686)</name>
    <name type="common">Bicoloured deceiver</name>
    <name type="synonym">Laccaria laccata var. bicolor</name>
    <dbReference type="NCBI Taxonomy" id="486041"/>
    <lineage>
        <taxon>Eukaryota</taxon>
        <taxon>Fungi</taxon>
        <taxon>Dikarya</taxon>
        <taxon>Basidiomycota</taxon>
        <taxon>Agaricomycotina</taxon>
        <taxon>Agaricomycetes</taxon>
        <taxon>Agaricomycetidae</taxon>
        <taxon>Agaricales</taxon>
        <taxon>Agaricineae</taxon>
        <taxon>Hydnangiaceae</taxon>
        <taxon>Laccaria</taxon>
    </lineage>
</organism>
<name>B0D5I3_LACBS</name>
<dbReference type="PROSITE" id="PS52048">
    <property type="entry name" value="UCH_DOMAIN"/>
    <property type="match status" value="1"/>
</dbReference>
<evidence type="ECO:0000313" key="4">
    <source>
        <dbReference type="Proteomes" id="UP000001194"/>
    </source>
</evidence>
<reference evidence="3 4" key="1">
    <citation type="journal article" date="2008" name="Nature">
        <title>The genome of Laccaria bicolor provides insights into mycorrhizal symbiosis.</title>
        <authorList>
            <person name="Martin F."/>
            <person name="Aerts A."/>
            <person name="Ahren D."/>
            <person name="Brun A."/>
            <person name="Danchin E.G.J."/>
            <person name="Duchaussoy F."/>
            <person name="Gibon J."/>
            <person name="Kohler A."/>
            <person name="Lindquist E."/>
            <person name="Pereda V."/>
            <person name="Salamov A."/>
            <person name="Shapiro H.J."/>
            <person name="Wuyts J."/>
            <person name="Blaudez D."/>
            <person name="Buee M."/>
            <person name="Brokstein P."/>
            <person name="Canbaeck B."/>
            <person name="Cohen D."/>
            <person name="Courty P.E."/>
            <person name="Coutinho P.M."/>
            <person name="Delaruelle C."/>
            <person name="Detter J.C."/>
            <person name="Deveau A."/>
            <person name="DiFazio S."/>
            <person name="Duplessis S."/>
            <person name="Fraissinet-Tachet L."/>
            <person name="Lucic E."/>
            <person name="Frey-Klett P."/>
            <person name="Fourrey C."/>
            <person name="Feussner I."/>
            <person name="Gay G."/>
            <person name="Grimwood J."/>
            <person name="Hoegger P.J."/>
            <person name="Jain P."/>
            <person name="Kilaru S."/>
            <person name="Labbe J."/>
            <person name="Lin Y.C."/>
            <person name="Legue V."/>
            <person name="Le Tacon F."/>
            <person name="Marmeisse R."/>
            <person name="Melayah D."/>
            <person name="Montanini B."/>
            <person name="Muratet M."/>
            <person name="Nehls U."/>
            <person name="Niculita-Hirzel H."/>
            <person name="Oudot-Le Secq M.P."/>
            <person name="Peter M."/>
            <person name="Quesneville H."/>
            <person name="Rajashekar B."/>
            <person name="Reich M."/>
            <person name="Rouhier N."/>
            <person name="Schmutz J."/>
            <person name="Yin T."/>
            <person name="Chalot M."/>
            <person name="Henrissat B."/>
            <person name="Kuees U."/>
            <person name="Lucas S."/>
            <person name="Van de Peer Y."/>
            <person name="Podila G.K."/>
            <person name="Polle A."/>
            <person name="Pukkila P.J."/>
            <person name="Richardson P.M."/>
            <person name="Rouze P."/>
            <person name="Sanders I.R."/>
            <person name="Stajich J.E."/>
            <person name="Tunlid A."/>
            <person name="Tuskan G."/>
            <person name="Grigoriev I.V."/>
        </authorList>
    </citation>
    <scope>NUCLEOTIDE SEQUENCE [LARGE SCALE GENOMIC DNA]</scope>
    <source>
        <strain evidence="4">S238N-H82 / ATCC MYA-4686</strain>
    </source>
</reference>
<evidence type="ECO:0000313" key="3">
    <source>
        <dbReference type="EMBL" id="EDR09775.1"/>
    </source>
</evidence>
<dbReference type="InterPro" id="IPR038765">
    <property type="entry name" value="Papain-like_cys_pep_sf"/>
</dbReference>
<dbReference type="GeneID" id="6075064"/>
<dbReference type="KEGG" id="lbc:LACBIDRAFT_317917"/>
<dbReference type="Gene3D" id="3.30.1490.420">
    <property type="entry name" value="Ubiquitin carboxyl-terminal hydrolase, domain 2"/>
    <property type="match status" value="1"/>
</dbReference>
<dbReference type="SUPFAM" id="SSF54001">
    <property type="entry name" value="Cysteine proteinases"/>
    <property type="match status" value="1"/>
</dbReference>
<dbReference type="RefSeq" id="XP_001879160.1">
    <property type="nucleotide sequence ID" value="XM_001879125.1"/>
</dbReference>
<sequence>MQLVELDGMRAGPVDHGECMDLLVNVAELVRTQYLARNESVYFSLMVLAPPQK</sequence>
<dbReference type="GO" id="GO:0006511">
    <property type="term" value="P:ubiquitin-dependent protein catabolic process"/>
    <property type="evidence" value="ECO:0007669"/>
    <property type="project" value="InterPro"/>
</dbReference>
<dbReference type="STRING" id="486041.B0D5I3"/>
<dbReference type="InterPro" id="IPR001578">
    <property type="entry name" value="Peptidase_C12_UCH"/>
</dbReference>
<feature type="domain" description="UCH catalytic" evidence="2">
    <location>
        <begin position="1"/>
        <end position="50"/>
    </location>
</feature>
<accession>B0D5I3</accession>
<gene>
    <name evidence="3" type="ORF">LACBIDRAFT_317917</name>
</gene>
<dbReference type="OrthoDB" id="427186at2759"/>
<evidence type="ECO:0000256" key="1">
    <source>
        <dbReference type="PROSITE-ProRule" id="PRU01393"/>
    </source>
</evidence>
<dbReference type="InParanoid" id="B0D5I3"/>
<comment type="caution">
    <text evidence="1">Lacks conserved residue(s) required for the propagation of feature annotation.</text>
</comment>
<dbReference type="Proteomes" id="UP000001194">
    <property type="component" value="Unassembled WGS sequence"/>
</dbReference>
<keyword evidence="4" id="KW-1185">Reference proteome</keyword>
<protein>
    <submittedName>
        <fullName evidence="3">Predicted protein</fullName>
    </submittedName>
</protein>